<protein>
    <submittedName>
        <fullName evidence="7">Mitochondrial import receptor subunit TOM70-like protein</fullName>
    </submittedName>
</protein>
<evidence type="ECO:0000313" key="8">
    <source>
        <dbReference type="Proteomes" id="UP000288716"/>
    </source>
</evidence>
<accession>A0A443S0D2</accession>
<name>A0A443S0D2_9ACAR</name>
<evidence type="ECO:0000256" key="6">
    <source>
        <dbReference type="ARBA" id="ARBA00023136"/>
    </source>
</evidence>
<organism evidence="7 8">
    <name type="scientific">Leptotrombidium deliense</name>
    <dbReference type="NCBI Taxonomy" id="299467"/>
    <lineage>
        <taxon>Eukaryota</taxon>
        <taxon>Metazoa</taxon>
        <taxon>Ecdysozoa</taxon>
        <taxon>Arthropoda</taxon>
        <taxon>Chelicerata</taxon>
        <taxon>Arachnida</taxon>
        <taxon>Acari</taxon>
        <taxon>Acariformes</taxon>
        <taxon>Trombidiformes</taxon>
        <taxon>Prostigmata</taxon>
        <taxon>Anystina</taxon>
        <taxon>Parasitengona</taxon>
        <taxon>Trombiculoidea</taxon>
        <taxon>Trombiculidae</taxon>
        <taxon>Leptotrombidium</taxon>
    </lineage>
</organism>
<dbReference type="GO" id="GO:0030150">
    <property type="term" value="P:protein import into mitochondrial matrix"/>
    <property type="evidence" value="ECO:0007669"/>
    <property type="project" value="TreeGrafter"/>
</dbReference>
<evidence type="ECO:0000256" key="5">
    <source>
        <dbReference type="ARBA" id="ARBA00022989"/>
    </source>
</evidence>
<dbReference type="GO" id="GO:0045039">
    <property type="term" value="P:protein insertion into mitochondrial inner membrane"/>
    <property type="evidence" value="ECO:0007669"/>
    <property type="project" value="TreeGrafter"/>
</dbReference>
<evidence type="ECO:0000256" key="4">
    <source>
        <dbReference type="ARBA" id="ARBA00022803"/>
    </source>
</evidence>
<dbReference type="InterPro" id="IPR011990">
    <property type="entry name" value="TPR-like_helical_dom_sf"/>
</dbReference>
<dbReference type="STRING" id="299467.A0A443S0D2"/>
<dbReference type="GO" id="GO:0005741">
    <property type="term" value="C:mitochondrial outer membrane"/>
    <property type="evidence" value="ECO:0007669"/>
    <property type="project" value="TreeGrafter"/>
</dbReference>
<dbReference type="SUPFAM" id="SSF48452">
    <property type="entry name" value="TPR-like"/>
    <property type="match status" value="1"/>
</dbReference>
<dbReference type="Proteomes" id="UP000288716">
    <property type="component" value="Unassembled WGS sequence"/>
</dbReference>
<keyword evidence="8" id="KW-1185">Reference proteome</keyword>
<dbReference type="VEuPathDB" id="VectorBase:LDEU011051"/>
<dbReference type="OrthoDB" id="66418at2759"/>
<dbReference type="EMBL" id="NCKV01014254">
    <property type="protein sequence ID" value="RWS20989.1"/>
    <property type="molecule type" value="Genomic_DNA"/>
</dbReference>
<keyword evidence="5" id="KW-1133">Transmembrane helix</keyword>
<gene>
    <name evidence="7" type="ORF">B4U80_11963</name>
</gene>
<keyword evidence="4" id="KW-0802">TPR repeat</keyword>
<keyword evidence="7" id="KW-0675">Receptor</keyword>
<evidence type="ECO:0000313" key="7">
    <source>
        <dbReference type="EMBL" id="RWS20989.1"/>
    </source>
</evidence>
<evidence type="ECO:0000256" key="1">
    <source>
        <dbReference type="ARBA" id="ARBA00004370"/>
    </source>
</evidence>
<keyword evidence="2" id="KW-0812">Transmembrane</keyword>
<evidence type="ECO:0000256" key="3">
    <source>
        <dbReference type="ARBA" id="ARBA00022737"/>
    </source>
</evidence>
<comment type="caution">
    <text evidence="7">The sequence shown here is derived from an EMBL/GenBank/DDBJ whole genome shotgun (WGS) entry which is preliminary data.</text>
</comment>
<comment type="subcellular location">
    <subcellularLocation>
        <location evidence="1">Membrane</location>
    </subcellularLocation>
</comment>
<keyword evidence="3" id="KW-0677">Repeat</keyword>
<dbReference type="GO" id="GO:0008320">
    <property type="term" value="F:protein transmembrane transporter activity"/>
    <property type="evidence" value="ECO:0007669"/>
    <property type="project" value="TreeGrafter"/>
</dbReference>
<proteinExistence type="predicted"/>
<dbReference type="AlphaFoldDB" id="A0A443S0D2"/>
<dbReference type="PANTHER" id="PTHR46208:SF1">
    <property type="entry name" value="MITOCHONDRIAL IMPORT RECEPTOR SUBUNIT TOM70"/>
    <property type="match status" value="1"/>
</dbReference>
<dbReference type="PANTHER" id="PTHR46208">
    <property type="entry name" value="MITOCHONDRIAL IMPORT RECEPTOR SUBUNIT TOM70"/>
    <property type="match status" value="1"/>
</dbReference>
<dbReference type="GO" id="GO:0030943">
    <property type="term" value="F:mitochondrion targeting sequence binding"/>
    <property type="evidence" value="ECO:0007669"/>
    <property type="project" value="TreeGrafter"/>
</dbReference>
<keyword evidence="6" id="KW-0472">Membrane</keyword>
<evidence type="ECO:0000256" key="2">
    <source>
        <dbReference type="ARBA" id="ARBA00022692"/>
    </source>
</evidence>
<reference evidence="7 8" key="1">
    <citation type="journal article" date="2018" name="Gigascience">
        <title>Genomes of trombidid mites reveal novel predicted allergens and laterally-transferred genes associated with secondary metabolism.</title>
        <authorList>
            <person name="Dong X."/>
            <person name="Chaisiri K."/>
            <person name="Xia D."/>
            <person name="Armstrong S.D."/>
            <person name="Fang Y."/>
            <person name="Donnelly M.J."/>
            <person name="Kadowaki T."/>
            <person name="McGarry J.W."/>
            <person name="Darby A.C."/>
            <person name="Makepeace B.L."/>
        </authorList>
    </citation>
    <scope>NUCLEOTIDE SEQUENCE [LARGE SCALE GENOMIC DNA]</scope>
    <source>
        <strain evidence="7">UoL-UT</strain>
    </source>
</reference>
<dbReference type="Gene3D" id="1.25.40.10">
    <property type="entry name" value="Tetratricopeptide repeat domain"/>
    <property type="match status" value="1"/>
</dbReference>
<sequence length="212" mass="24542">MLSHYCNAGLCLKPDCIEALKLRANALCKKGCNKAALNDKNMVNNLERISKDVAKKKQKKEKFQESSDKALLANDDGKRFFDLSHYAMAIDYYTKAINYGSNDYYLCAMFYDNRAAVYEKLNDLTNFHKDCNAALNCDKTYVNVYRRRARLLWKLGEREKAIKDHIALCVLEEYKDKDSIDTMERAIVETCSKHADEFSVKYCSTFHRISSF</sequence>